<dbReference type="RefSeq" id="XP_007604300.1">
    <property type="nucleotide sequence ID" value="XM_007604238.1"/>
</dbReference>
<feature type="signal peptide" evidence="2">
    <location>
        <begin position="1"/>
        <end position="15"/>
    </location>
</feature>
<dbReference type="Proteomes" id="UP000011082">
    <property type="component" value="Unassembled WGS sequence"/>
</dbReference>
<accession>L2GMT5</accession>
<feature type="chain" id="PRO_5012067903" description="Thioredoxin domain-containing protein" evidence="2">
    <location>
        <begin position="16"/>
        <end position="197"/>
    </location>
</feature>
<evidence type="ECO:0000313" key="4">
    <source>
        <dbReference type="Proteomes" id="UP000011082"/>
    </source>
</evidence>
<keyword evidence="1" id="KW-0812">Transmembrane</keyword>
<dbReference type="GeneID" id="19881565"/>
<protein>
    <recommendedName>
        <fullName evidence="5">Thioredoxin domain-containing protein</fullName>
    </recommendedName>
</protein>
<evidence type="ECO:0000256" key="1">
    <source>
        <dbReference type="SAM" id="Phobius"/>
    </source>
</evidence>
<dbReference type="InParanoid" id="L2GMT5"/>
<organism evidence="3 4">
    <name type="scientific">Vittaforma corneae (strain ATCC 50505)</name>
    <name type="common">Microsporidian parasite</name>
    <name type="synonym">Nosema corneum</name>
    <dbReference type="NCBI Taxonomy" id="993615"/>
    <lineage>
        <taxon>Eukaryota</taxon>
        <taxon>Fungi</taxon>
        <taxon>Fungi incertae sedis</taxon>
        <taxon>Microsporidia</taxon>
        <taxon>Nosematidae</taxon>
        <taxon>Vittaforma</taxon>
    </lineage>
</organism>
<dbReference type="OMA" id="HYIEREN"/>
<keyword evidence="1" id="KW-1133">Transmembrane helix</keyword>
<keyword evidence="2" id="KW-0732">Signal</keyword>
<dbReference type="AlphaFoldDB" id="L2GMT5"/>
<proteinExistence type="predicted"/>
<dbReference type="SUPFAM" id="SSF52833">
    <property type="entry name" value="Thioredoxin-like"/>
    <property type="match status" value="1"/>
</dbReference>
<sequence length="197" mass="22806">MFVLLLLIHLLNTKAAEIHPLTKQDITLDHSKADSVKKQPFLVFIYYERKDFSCPLCEEFKDVLPTLNIPVKTLNFAENVELGSRFLQHTFPAFIVRYSGKSYVIEVQSTGNLREIIDNESWRMIKPVRSIIDVNSAFAIAFSKANRIIFFGIHVFYYMMNYVPDYAVSLFIVAIMFFLVYSIIDVLGTKNPKEKAY</sequence>
<reference evidence="4" key="1">
    <citation type="submission" date="2011-05" db="EMBL/GenBank/DDBJ databases">
        <title>The genome sequence of Vittaforma corneae strain ATCC 50505.</title>
        <authorList>
            <consortium name="The Broad Institute Genome Sequencing Platform"/>
            <person name="Cuomo C."/>
            <person name="Didier E."/>
            <person name="Bowers L."/>
            <person name="Young S.K."/>
            <person name="Zeng Q."/>
            <person name="Gargeya S."/>
            <person name="Fitzgerald M."/>
            <person name="Haas B."/>
            <person name="Abouelleil A."/>
            <person name="Alvarado L."/>
            <person name="Arachchi H.M."/>
            <person name="Berlin A."/>
            <person name="Chapman S.B."/>
            <person name="Gearin G."/>
            <person name="Goldberg J."/>
            <person name="Griggs A."/>
            <person name="Gujja S."/>
            <person name="Hansen M."/>
            <person name="Heiman D."/>
            <person name="Howarth C."/>
            <person name="Larimer J."/>
            <person name="Lui A."/>
            <person name="MacDonald P.J.P."/>
            <person name="McCowen C."/>
            <person name="Montmayeur A."/>
            <person name="Murphy C."/>
            <person name="Neiman D."/>
            <person name="Pearson M."/>
            <person name="Priest M."/>
            <person name="Roberts A."/>
            <person name="Saif S."/>
            <person name="Shea T."/>
            <person name="Sisk P."/>
            <person name="Stolte C."/>
            <person name="Sykes S."/>
            <person name="Wortman J."/>
            <person name="Nusbaum C."/>
            <person name="Birren B."/>
        </authorList>
    </citation>
    <scope>NUCLEOTIDE SEQUENCE [LARGE SCALE GENOMIC DNA]</scope>
    <source>
        <strain evidence="4">ATCC 50505</strain>
    </source>
</reference>
<evidence type="ECO:0008006" key="5">
    <source>
        <dbReference type="Google" id="ProtNLM"/>
    </source>
</evidence>
<keyword evidence="4" id="KW-1185">Reference proteome</keyword>
<name>L2GMT5_VITCO</name>
<keyword evidence="1" id="KW-0472">Membrane</keyword>
<dbReference type="HOGENOM" id="CLU_122961_0_0_1"/>
<dbReference type="OrthoDB" id="2188863at2759"/>
<evidence type="ECO:0000313" key="3">
    <source>
        <dbReference type="EMBL" id="ELA42208.1"/>
    </source>
</evidence>
<gene>
    <name evidence="3" type="ORF">VICG_00851</name>
</gene>
<dbReference type="EMBL" id="JH370134">
    <property type="protein sequence ID" value="ELA42208.1"/>
    <property type="molecule type" value="Genomic_DNA"/>
</dbReference>
<feature type="transmembrane region" description="Helical" evidence="1">
    <location>
        <begin position="166"/>
        <end position="184"/>
    </location>
</feature>
<evidence type="ECO:0000256" key="2">
    <source>
        <dbReference type="SAM" id="SignalP"/>
    </source>
</evidence>
<dbReference type="VEuPathDB" id="MicrosporidiaDB:VICG_00851"/>
<dbReference type="InterPro" id="IPR036249">
    <property type="entry name" value="Thioredoxin-like_sf"/>
</dbReference>